<dbReference type="EMBL" id="QSAJ01000005">
    <property type="protein sequence ID" value="RGW55032.1"/>
    <property type="molecule type" value="Genomic_DNA"/>
</dbReference>
<evidence type="ECO:0000313" key="3">
    <source>
        <dbReference type="EMBL" id="RGT12088.1"/>
    </source>
</evidence>
<evidence type="ECO:0000313" key="8">
    <source>
        <dbReference type="Proteomes" id="UP000266376"/>
    </source>
</evidence>
<dbReference type="AlphaFoldDB" id="A0A395XRZ3"/>
<dbReference type="PANTHER" id="PTHR40697">
    <property type="entry name" value="ACETOIN CATABOLISM PROTEIN X"/>
    <property type="match status" value="1"/>
</dbReference>
<dbReference type="GO" id="GO:0006741">
    <property type="term" value="P:NADP+ biosynthetic process"/>
    <property type="evidence" value="ECO:0007669"/>
    <property type="project" value="InterPro"/>
</dbReference>
<dbReference type="InterPro" id="IPR039065">
    <property type="entry name" value="AcoX-like"/>
</dbReference>
<dbReference type="EMBL" id="QSGQ01000008">
    <property type="protein sequence ID" value="RHB37478.1"/>
    <property type="molecule type" value="Genomic_DNA"/>
</dbReference>
<dbReference type="Proteomes" id="UP000283630">
    <property type="component" value="Unassembled WGS sequence"/>
</dbReference>
<comment type="caution">
    <text evidence="4">The sequence shown here is derived from an EMBL/GenBank/DDBJ whole genome shotgun (WGS) entry which is preliminary data.</text>
</comment>
<dbReference type="EMBL" id="QRWH01000001">
    <property type="protein sequence ID" value="RGT12088.1"/>
    <property type="molecule type" value="Genomic_DNA"/>
</dbReference>
<protein>
    <recommendedName>
        <fullName evidence="13">ATP-NAD kinase</fullName>
    </recommendedName>
</protein>
<gene>
    <name evidence="5" type="ORF">DW885_11970</name>
    <name evidence="4" type="ORF">DWV67_02990</name>
    <name evidence="3" type="ORF">DWX53_00580</name>
    <name evidence="2" type="ORF">DWY33_00080</name>
    <name evidence="6" type="ORF">DWZ24_08745</name>
    <name evidence="1" type="ORF">DXD10_03160</name>
</gene>
<evidence type="ECO:0000313" key="5">
    <source>
        <dbReference type="EMBL" id="RHB37478.1"/>
    </source>
</evidence>
<dbReference type="SUPFAM" id="SSF111331">
    <property type="entry name" value="NAD kinase/diacylglycerol kinase-like"/>
    <property type="match status" value="1"/>
</dbReference>
<dbReference type="Pfam" id="PF01513">
    <property type="entry name" value="NAD_kinase"/>
    <property type="match status" value="1"/>
</dbReference>
<dbReference type="RefSeq" id="WP_117648999.1">
    <property type="nucleotide sequence ID" value="NZ_JAAIOE010000002.1"/>
</dbReference>
<dbReference type="EMBL" id="QRUK01000001">
    <property type="protein sequence ID" value="RGR61487.1"/>
    <property type="molecule type" value="Genomic_DNA"/>
</dbReference>
<sequence length="399" mass="43328">METKKKKIGFILNPYAGIGGKAGLKGSDNYKKIEKLLLEGCERTAPKRAESCMSKIADLTASLVAGDKGSVGEKNFSILSAPGDMGEALLKKLKIPCDVVLCPKADTSSAEDTKLCAQIMKEQGVDLLVFCGGDGTARDICEAVGTDVTVLGIPAGVKMYSACYACNPYQAGEMLAGWLEGKEMSYEMREVLDIEEKDLDSRNVSPQLYGFLEVLSDGKHLQKAKELDLGSGESATIIARAAILRMEKDWVYIIGPGGTTWKIKELLCENDEQEDTGKKNVHGTVRGVDVIRNGKIILRDANERELWDCVNSYSHIKILVTCIGGNGFLLGRGNQQISPRVIRKVGKEQIEIVATKEKLAGLGGQPMHVDTGDADADEYLKGYYKIIFKNSDSAIYKVG</sequence>
<name>A0A395XRZ3_9FIRM</name>
<evidence type="ECO:0000313" key="9">
    <source>
        <dbReference type="Proteomes" id="UP000283630"/>
    </source>
</evidence>
<organism evidence="4 8">
    <name type="scientific">Dorea formicigenerans</name>
    <dbReference type="NCBI Taxonomy" id="39486"/>
    <lineage>
        <taxon>Bacteria</taxon>
        <taxon>Bacillati</taxon>
        <taxon>Bacillota</taxon>
        <taxon>Clostridia</taxon>
        <taxon>Lachnospirales</taxon>
        <taxon>Lachnospiraceae</taxon>
        <taxon>Dorea</taxon>
    </lineage>
</organism>
<dbReference type="Gene3D" id="3.40.50.10330">
    <property type="entry name" value="Probable inorganic polyphosphate/atp-NAD kinase, domain 1"/>
    <property type="match status" value="1"/>
</dbReference>
<dbReference type="Proteomes" id="UP000266376">
    <property type="component" value="Unassembled WGS sequence"/>
</dbReference>
<evidence type="ECO:0000313" key="11">
    <source>
        <dbReference type="Proteomes" id="UP000284883"/>
    </source>
</evidence>
<dbReference type="InterPro" id="IPR017438">
    <property type="entry name" value="ATP-NAD_kinase_N"/>
</dbReference>
<reference evidence="7 8" key="1">
    <citation type="submission" date="2018-08" db="EMBL/GenBank/DDBJ databases">
        <title>A genome reference for cultivated species of the human gut microbiota.</title>
        <authorList>
            <person name="Zou Y."/>
            <person name="Xue W."/>
            <person name="Luo G."/>
        </authorList>
    </citation>
    <scope>NUCLEOTIDE SEQUENCE [LARGE SCALE GENOMIC DNA]</scope>
    <source>
        <strain evidence="4 8">AF12-11</strain>
        <strain evidence="3 9">AF19-4AC</strain>
        <strain evidence="2 10">AF25-11</strain>
        <strain evidence="6 12">AF31-13BH</strain>
        <strain evidence="5 11">AM40-15AC</strain>
        <strain evidence="1 7">TF11-11</strain>
    </source>
</reference>
<evidence type="ECO:0000313" key="7">
    <source>
        <dbReference type="Proteomes" id="UP000261208"/>
    </source>
</evidence>
<dbReference type="Proteomes" id="UP000284883">
    <property type="component" value="Unassembled WGS sequence"/>
</dbReference>
<dbReference type="InterPro" id="IPR002504">
    <property type="entry name" value="NADK"/>
</dbReference>
<dbReference type="EMBL" id="QRQQ01000006">
    <property type="protein sequence ID" value="RHN16048.1"/>
    <property type="molecule type" value="Genomic_DNA"/>
</dbReference>
<evidence type="ECO:0008006" key="13">
    <source>
        <dbReference type="Google" id="ProtNLM"/>
    </source>
</evidence>
<dbReference type="Proteomes" id="UP000261208">
    <property type="component" value="Unassembled WGS sequence"/>
</dbReference>
<evidence type="ECO:0000313" key="10">
    <source>
        <dbReference type="Proteomes" id="UP000283652"/>
    </source>
</evidence>
<evidence type="ECO:0000313" key="2">
    <source>
        <dbReference type="EMBL" id="RGR61487.1"/>
    </source>
</evidence>
<evidence type="ECO:0000313" key="6">
    <source>
        <dbReference type="EMBL" id="RHN16048.1"/>
    </source>
</evidence>
<dbReference type="EMBL" id="QSQQ01000003">
    <property type="protein sequence ID" value="RGK49660.1"/>
    <property type="molecule type" value="Genomic_DNA"/>
</dbReference>
<proteinExistence type="predicted"/>
<dbReference type="Pfam" id="PF20143">
    <property type="entry name" value="NAD_kinase_C"/>
    <property type="match status" value="1"/>
</dbReference>
<evidence type="ECO:0000313" key="4">
    <source>
        <dbReference type="EMBL" id="RGW55032.1"/>
    </source>
</evidence>
<accession>A0A395XRZ3</accession>
<dbReference type="Proteomes" id="UP000283652">
    <property type="component" value="Unassembled WGS sequence"/>
</dbReference>
<evidence type="ECO:0000313" key="1">
    <source>
        <dbReference type="EMBL" id="RGK49660.1"/>
    </source>
</evidence>
<evidence type="ECO:0000313" key="12">
    <source>
        <dbReference type="Proteomes" id="UP000285652"/>
    </source>
</evidence>
<dbReference type="GO" id="GO:0051287">
    <property type="term" value="F:NAD binding"/>
    <property type="evidence" value="ECO:0007669"/>
    <property type="project" value="UniProtKB-ARBA"/>
</dbReference>
<dbReference type="GO" id="GO:0003951">
    <property type="term" value="F:NAD+ kinase activity"/>
    <property type="evidence" value="ECO:0007669"/>
    <property type="project" value="InterPro"/>
</dbReference>
<dbReference type="PANTHER" id="PTHR40697:SF2">
    <property type="entry name" value="ATP-NAD KINASE-RELATED"/>
    <property type="match status" value="1"/>
</dbReference>
<dbReference type="GO" id="GO:0005524">
    <property type="term" value="F:ATP binding"/>
    <property type="evidence" value="ECO:0007669"/>
    <property type="project" value="UniProtKB-ARBA"/>
</dbReference>
<dbReference type="InterPro" id="IPR016064">
    <property type="entry name" value="NAD/diacylglycerol_kinase_sf"/>
</dbReference>
<dbReference type="Proteomes" id="UP000285652">
    <property type="component" value="Unassembled WGS sequence"/>
</dbReference>